<protein>
    <submittedName>
        <fullName evidence="2">Uncharacterized protein</fullName>
    </submittedName>
</protein>
<keyword evidence="3" id="KW-1185">Reference proteome</keyword>
<keyword evidence="1" id="KW-0472">Membrane</keyword>
<feature type="transmembrane region" description="Helical" evidence="1">
    <location>
        <begin position="14"/>
        <end position="32"/>
    </location>
</feature>
<keyword evidence="1" id="KW-1133">Transmembrane helix</keyword>
<proteinExistence type="predicted"/>
<dbReference type="Proteomes" id="UP001054902">
    <property type="component" value="Unassembled WGS sequence"/>
</dbReference>
<feature type="transmembrane region" description="Helical" evidence="1">
    <location>
        <begin position="72"/>
        <end position="93"/>
    </location>
</feature>
<reference evidence="2 3" key="1">
    <citation type="journal article" date="2021" name="Sci. Rep.">
        <title>The genome of the diatom Chaetoceros tenuissimus carries an ancient integrated fragment of an extant virus.</title>
        <authorList>
            <person name="Hongo Y."/>
            <person name="Kimura K."/>
            <person name="Takaki Y."/>
            <person name="Yoshida Y."/>
            <person name="Baba S."/>
            <person name="Kobayashi G."/>
            <person name="Nagasaki K."/>
            <person name="Hano T."/>
            <person name="Tomaru Y."/>
        </authorList>
    </citation>
    <scope>NUCLEOTIDE SEQUENCE [LARGE SCALE GENOMIC DNA]</scope>
    <source>
        <strain evidence="2 3">NIES-3715</strain>
    </source>
</reference>
<keyword evidence="1" id="KW-0812">Transmembrane</keyword>
<dbReference type="EMBL" id="BLLK01000020">
    <property type="protein sequence ID" value="GFH44830.1"/>
    <property type="molecule type" value="Genomic_DNA"/>
</dbReference>
<organism evidence="2 3">
    <name type="scientific">Chaetoceros tenuissimus</name>
    <dbReference type="NCBI Taxonomy" id="426638"/>
    <lineage>
        <taxon>Eukaryota</taxon>
        <taxon>Sar</taxon>
        <taxon>Stramenopiles</taxon>
        <taxon>Ochrophyta</taxon>
        <taxon>Bacillariophyta</taxon>
        <taxon>Coscinodiscophyceae</taxon>
        <taxon>Chaetocerotophycidae</taxon>
        <taxon>Chaetocerotales</taxon>
        <taxon>Chaetocerotaceae</taxon>
        <taxon>Chaetoceros</taxon>
    </lineage>
</organism>
<feature type="transmembrane region" description="Helical" evidence="1">
    <location>
        <begin position="179"/>
        <end position="200"/>
    </location>
</feature>
<sequence>MTNEEFRQNIEKRMYTFIVLFVGASSLTAVLTRNINPVGTGNACHMAWVPIECQGNPDIECERGGDHVIGLVVTYVLTSVSSLLGIILIMAMICKHLVQRQSITSGHRNSVTRWCRFCKIWSSPSERYDDETENMYLSRVYLSQMIIQAMLYTMIFFLTFVFLWIAGLITTIGNPVPSYILYPMCWLYPCGGALNIFVLMRPKILALRSRYPELRWTRAFWLVLKAGADLPKEEDIVKVLPRVKKDPTPNIILSSLGRSENSFAVRVPEDEDDDLDYIFC</sequence>
<accession>A0AAD3CGR4</accession>
<dbReference type="AlphaFoldDB" id="A0AAD3CGR4"/>
<evidence type="ECO:0000313" key="3">
    <source>
        <dbReference type="Proteomes" id="UP001054902"/>
    </source>
</evidence>
<evidence type="ECO:0000313" key="2">
    <source>
        <dbReference type="EMBL" id="GFH44830.1"/>
    </source>
</evidence>
<feature type="transmembrane region" description="Helical" evidence="1">
    <location>
        <begin position="149"/>
        <end position="173"/>
    </location>
</feature>
<comment type="caution">
    <text evidence="2">The sequence shown here is derived from an EMBL/GenBank/DDBJ whole genome shotgun (WGS) entry which is preliminary data.</text>
</comment>
<name>A0AAD3CGR4_9STRA</name>
<evidence type="ECO:0000256" key="1">
    <source>
        <dbReference type="SAM" id="Phobius"/>
    </source>
</evidence>
<gene>
    <name evidence="2" type="ORF">CTEN210_01304</name>
</gene>